<reference evidence="1 2" key="1">
    <citation type="submission" date="2016-12" db="EMBL/GenBank/DDBJ databases">
        <title>The genomes of Aspergillus section Nigri reveals drivers in fungal speciation.</title>
        <authorList>
            <consortium name="DOE Joint Genome Institute"/>
            <person name="Vesth T.C."/>
            <person name="Nybo J."/>
            <person name="Theobald S."/>
            <person name="Brandl J."/>
            <person name="Frisvad J.C."/>
            <person name="Nielsen K.F."/>
            <person name="Lyhne E.K."/>
            <person name="Kogle M.E."/>
            <person name="Kuo A."/>
            <person name="Riley R."/>
            <person name="Clum A."/>
            <person name="Nolan M."/>
            <person name="Lipzen A."/>
            <person name="Salamov A."/>
            <person name="Henrissat B."/>
            <person name="Wiebenga A."/>
            <person name="De Vries R.P."/>
            <person name="Grigoriev I.V."/>
            <person name="Mortensen U.H."/>
            <person name="Andersen M.R."/>
            <person name="Baker S.E."/>
        </authorList>
    </citation>
    <scope>NUCLEOTIDE SEQUENCE [LARGE SCALE GENOMIC DNA]</scope>
    <source>
        <strain evidence="1 2">JOP 1030-1</strain>
    </source>
</reference>
<gene>
    <name evidence="1" type="ORF">BP01DRAFT_378902</name>
</gene>
<evidence type="ECO:0000313" key="2">
    <source>
        <dbReference type="Proteomes" id="UP000248349"/>
    </source>
</evidence>
<dbReference type="GeneID" id="37078336"/>
<dbReference type="RefSeq" id="XP_025435317.1">
    <property type="nucleotide sequence ID" value="XM_025577107.1"/>
</dbReference>
<organism evidence="1 2">
    <name type="scientific">Aspergillus saccharolyticus JOP 1030-1</name>
    <dbReference type="NCBI Taxonomy" id="1450539"/>
    <lineage>
        <taxon>Eukaryota</taxon>
        <taxon>Fungi</taxon>
        <taxon>Dikarya</taxon>
        <taxon>Ascomycota</taxon>
        <taxon>Pezizomycotina</taxon>
        <taxon>Eurotiomycetes</taxon>
        <taxon>Eurotiomycetidae</taxon>
        <taxon>Eurotiales</taxon>
        <taxon>Aspergillaceae</taxon>
        <taxon>Aspergillus</taxon>
        <taxon>Aspergillus subgen. Circumdati</taxon>
    </lineage>
</organism>
<keyword evidence="2" id="KW-1185">Reference proteome</keyword>
<evidence type="ECO:0000313" key="1">
    <source>
        <dbReference type="EMBL" id="PYH49335.1"/>
    </source>
</evidence>
<dbReference type="AlphaFoldDB" id="A0A318ZRN0"/>
<dbReference type="EMBL" id="KZ821219">
    <property type="protein sequence ID" value="PYH49335.1"/>
    <property type="molecule type" value="Genomic_DNA"/>
</dbReference>
<dbReference type="OrthoDB" id="415706at2759"/>
<sequence length="115" mass="13776">MLISDNWIVAEIRQRLRECESDLSQMGDPRDEPRAQQYFVFQFCNDMRRMAEVTLRGQYQDVPSQDPRVMLRYEVQRRLDRFYEEMSKMQAVPLPFSNYKEDLNVLSSRSSDPAE</sequence>
<proteinExistence type="predicted"/>
<dbReference type="STRING" id="1450539.A0A318ZRN0"/>
<dbReference type="Proteomes" id="UP000248349">
    <property type="component" value="Unassembled WGS sequence"/>
</dbReference>
<accession>A0A318ZRN0</accession>
<protein>
    <submittedName>
        <fullName evidence="1">Uncharacterized protein</fullName>
    </submittedName>
</protein>
<name>A0A318ZRN0_9EURO</name>